<dbReference type="InterPro" id="IPR049492">
    <property type="entry name" value="BD-FAE-like_dom"/>
</dbReference>
<comment type="similarity">
    <text evidence="1">Belongs to the 'GDXG' lipolytic enzyme family.</text>
</comment>
<protein>
    <submittedName>
        <fullName evidence="4">Alpha/beta hydrolase</fullName>
    </submittedName>
</protein>
<dbReference type="Proteomes" id="UP001257914">
    <property type="component" value="Unassembled WGS sequence"/>
</dbReference>
<proteinExistence type="inferred from homology"/>
<evidence type="ECO:0000259" key="3">
    <source>
        <dbReference type="Pfam" id="PF20434"/>
    </source>
</evidence>
<reference evidence="4 5" key="1">
    <citation type="submission" date="2023-10" db="EMBL/GenBank/DDBJ databases">
        <title>Psychrosphaera aquimaarina strain SW33 isolated from seawater.</title>
        <authorList>
            <person name="Bayburt H."/>
            <person name="Kim J.M."/>
            <person name="Choi B.J."/>
            <person name="Jeon C.O."/>
        </authorList>
    </citation>
    <scope>NUCLEOTIDE SEQUENCE [LARGE SCALE GENOMIC DNA]</scope>
    <source>
        <strain evidence="4 5">KCTC 52743</strain>
    </source>
</reference>
<keyword evidence="2 4" id="KW-0378">Hydrolase</keyword>
<dbReference type="GO" id="GO:0016787">
    <property type="term" value="F:hydrolase activity"/>
    <property type="evidence" value="ECO:0007669"/>
    <property type="project" value="UniProtKB-KW"/>
</dbReference>
<organism evidence="4 5">
    <name type="scientific">Psychrosphaera aquimarina</name>
    <dbReference type="NCBI Taxonomy" id="2044854"/>
    <lineage>
        <taxon>Bacteria</taxon>
        <taxon>Pseudomonadati</taxon>
        <taxon>Pseudomonadota</taxon>
        <taxon>Gammaproteobacteria</taxon>
        <taxon>Alteromonadales</taxon>
        <taxon>Pseudoalteromonadaceae</taxon>
        <taxon>Psychrosphaera</taxon>
    </lineage>
</organism>
<accession>A0ABU3R3Z5</accession>
<evidence type="ECO:0000313" key="5">
    <source>
        <dbReference type="Proteomes" id="UP001257914"/>
    </source>
</evidence>
<evidence type="ECO:0000256" key="2">
    <source>
        <dbReference type="ARBA" id="ARBA00022801"/>
    </source>
</evidence>
<comment type="caution">
    <text evidence="4">The sequence shown here is derived from an EMBL/GenBank/DDBJ whole genome shotgun (WGS) entry which is preliminary data.</text>
</comment>
<dbReference type="InterPro" id="IPR029058">
    <property type="entry name" value="AB_hydrolase_fold"/>
</dbReference>
<dbReference type="PROSITE" id="PS01173">
    <property type="entry name" value="LIPASE_GDXG_HIS"/>
    <property type="match status" value="1"/>
</dbReference>
<sequence length="312" mass="34881">MILFQLSHAAEPIQVDDGYTVSKRFEKYRKLDTTISLPKLSFTEGQLVEFDLRYAQVGQRELHLDLFHAVPNKPSKGLIIFIHGGGWRAGNKSHFYPLANLLAQQGYNVALPEYRLSIAALYPAAVDDIEQATQWLLNHSSELGISTSPLIIGGGSSGGHLATLIGFKNNKQAHLLTDKPIPLYNAVINLDGLLDVTSELALKFENRKGNDSALAKWLGGRYETIPDLWHQVSPVNYINEDAPELLIISSGQARFTAGKDKTKRLFNENGRTITIIEHENIIHTFWLFEPYLTNLAADIAEFLMDVSKIEQE</sequence>
<name>A0ABU3R3Z5_9GAMM</name>
<gene>
    <name evidence="4" type="ORF">RT723_15620</name>
</gene>
<dbReference type="InterPro" id="IPR050300">
    <property type="entry name" value="GDXG_lipolytic_enzyme"/>
</dbReference>
<feature type="domain" description="BD-FAE-like" evidence="3">
    <location>
        <begin position="64"/>
        <end position="249"/>
    </location>
</feature>
<evidence type="ECO:0000313" key="4">
    <source>
        <dbReference type="EMBL" id="MDU0114391.1"/>
    </source>
</evidence>
<dbReference type="Pfam" id="PF20434">
    <property type="entry name" value="BD-FAE"/>
    <property type="match status" value="1"/>
</dbReference>
<dbReference type="SUPFAM" id="SSF53474">
    <property type="entry name" value="alpha/beta-Hydrolases"/>
    <property type="match status" value="1"/>
</dbReference>
<evidence type="ECO:0000256" key="1">
    <source>
        <dbReference type="ARBA" id="ARBA00010515"/>
    </source>
</evidence>
<dbReference type="Gene3D" id="3.40.50.1820">
    <property type="entry name" value="alpha/beta hydrolase"/>
    <property type="match status" value="1"/>
</dbReference>
<dbReference type="EMBL" id="JAWCUA010000010">
    <property type="protein sequence ID" value="MDU0114391.1"/>
    <property type="molecule type" value="Genomic_DNA"/>
</dbReference>
<dbReference type="RefSeq" id="WP_315948012.1">
    <property type="nucleotide sequence ID" value="NZ_JAWCUA010000010.1"/>
</dbReference>
<keyword evidence="5" id="KW-1185">Reference proteome</keyword>
<dbReference type="PANTHER" id="PTHR48081">
    <property type="entry name" value="AB HYDROLASE SUPERFAMILY PROTEIN C4A8.06C"/>
    <property type="match status" value="1"/>
</dbReference>
<dbReference type="InterPro" id="IPR002168">
    <property type="entry name" value="Lipase_GDXG_HIS_AS"/>
</dbReference>
<dbReference type="PANTHER" id="PTHR48081:SF33">
    <property type="entry name" value="KYNURENINE FORMAMIDASE"/>
    <property type="match status" value="1"/>
</dbReference>